<evidence type="ECO:0000313" key="1">
    <source>
        <dbReference type="EMBL" id="RAJ23000.1"/>
    </source>
</evidence>
<accession>A0A327S1K8</accession>
<organism evidence="1 2">
    <name type="scientific">Gelidibacter algens</name>
    <dbReference type="NCBI Taxonomy" id="49280"/>
    <lineage>
        <taxon>Bacteria</taxon>
        <taxon>Pseudomonadati</taxon>
        <taxon>Bacteroidota</taxon>
        <taxon>Flavobacteriia</taxon>
        <taxon>Flavobacteriales</taxon>
        <taxon>Flavobacteriaceae</taxon>
        <taxon>Gelidibacter</taxon>
    </lineage>
</organism>
<dbReference type="EMBL" id="QLLQ01000007">
    <property type="protein sequence ID" value="RAJ23000.1"/>
    <property type="molecule type" value="Genomic_DNA"/>
</dbReference>
<proteinExistence type="predicted"/>
<keyword evidence="2" id="KW-1185">Reference proteome</keyword>
<sequence>MFYKVKSYKVLKNKPAGFWINPICLKWLRSDFVITPKTIINPVNIKKKKMINTNFFYVYFRPNPLLVRVSCFLYPTT</sequence>
<dbReference type="AlphaFoldDB" id="A0A327S1K8"/>
<dbReference type="Proteomes" id="UP000248987">
    <property type="component" value="Unassembled WGS sequence"/>
</dbReference>
<reference evidence="1 2" key="1">
    <citation type="submission" date="2018-06" db="EMBL/GenBank/DDBJ databases">
        <title>Genomic Encyclopedia of Archaeal and Bacterial Type Strains, Phase II (KMG-II): from individual species to whole genera.</title>
        <authorList>
            <person name="Goeker M."/>
        </authorList>
    </citation>
    <scope>NUCLEOTIDE SEQUENCE [LARGE SCALE GENOMIC DNA]</scope>
    <source>
        <strain evidence="1 2">DSM 12408</strain>
    </source>
</reference>
<comment type="caution">
    <text evidence="1">The sequence shown here is derived from an EMBL/GenBank/DDBJ whole genome shotgun (WGS) entry which is preliminary data.</text>
</comment>
<name>A0A327S1K8_9FLAO</name>
<evidence type="ECO:0000313" key="2">
    <source>
        <dbReference type="Proteomes" id="UP000248987"/>
    </source>
</evidence>
<gene>
    <name evidence="1" type="ORF">LX77_02159</name>
</gene>
<protein>
    <submittedName>
        <fullName evidence="1">Uncharacterized protein</fullName>
    </submittedName>
</protein>